<dbReference type="GO" id="GO:0046872">
    <property type="term" value="F:metal ion binding"/>
    <property type="evidence" value="ECO:0007669"/>
    <property type="project" value="UniProtKB-KW"/>
</dbReference>
<evidence type="ECO:0000313" key="9">
    <source>
        <dbReference type="EnsemblProtists" id="HpaP800408"/>
    </source>
</evidence>
<dbReference type="InterPro" id="IPR027806">
    <property type="entry name" value="HARBI1_dom"/>
</dbReference>
<feature type="domain" description="DDE Tnp4" evidence="8">
    <location>
        <begin position="170"/>
        <end position="326"/>
    </location>
</feature>
<reference evidence="10" key="1">
    <citation type="journal article" date="2010" name="Science">
        <title>Signatures of adaptation to obligate biotrophy in the Hyaloperonospora arabidopsidis genome.</title>
        <authorList>
            <person name="Baxter L."/>
            <person name="Tripathy S."/>
            <person name="Ishaque N."/>
            <person name="Boot N."/>
            <person name="Cabral A."/>
            <person name="Kemen E."/>
            <person name="Thines M."/>
            <person name="Ah-Fong A."/>
            <person name="Anderson R."/>
            <person name="Badejoko W."/>
            <person name="Bittner-Eddy P."/>
            <person name="Boore J.L."/>
            <person name="Chibucos M.C."/>
            <person name="Coates M."/>
            <person name="Dehal P."/>
            <person name="Delehaunty K."/>
            <person name="Dong S."/>
            <person name="Downton P."/>
            <person name="Dumas B."/>
            <person name="Fabro G."/>
            <person name="Fronick C."/>
            <person name="Fuerstenberg S.I."/>
            <person name="Fulton L."/>
            <person name="Gaulin E."/>
            <person name="Govers F."/>
            <person name="Hughes L."/>
            <person name="Humphray S."/>
            <person name="Jiang R.H."/>
            <person name="Judelson H."/>
            <person name="Kamoun S."/>
            <person name="Kyung K."/>
            <person name="Meijer H."/>
            <person name="Minx P."/>
            <person name="Morris P."/>
            <person name="Nelson J."/>
            <person name="Phuntumart V."/>
            <person name="Qutob D."/>
            <person name="Rehmany A."/>
            <person name="Rougon-Cardoso A."/>
            <person name="Ryden P."/>
            <person name="Torto-Alalibo T."/>
            <person name="Studholme D."/>
            <person name="Wang Y."/>
            <person name="Win J."/>
            <person name="Wood J."/>
            <person name="Clifton S.W."/>
            <person name="Rogers J."/>
            <person name="Van den Ackerveken G."/>
            <person name="Jones J.D."/>
            <person name="McDowell J.M."/>
            <person name="Beynon J."/>
            <person name="Tyler B.M."/>
        </authorList>
    </citation>
    <scope>NUCLEOTIDE SEQUENCE [LARGE SCALE GENOMIC DNA]</scope>
    <source>
        <strain evidence="10">Emoy2</strain>
    </source>
</reference>
<dbReference type="Pfam" id="PF13359">
    <property type="entry name" value="DDE_Tnp_4"/>
    <property type="match status" value="1"/>
</dbReference>
<sequence length="357" mass="40296">MIVNPMIWFDCGDDDPIGEILVAADLLHYVVPQYRAPKTRAYMDQVFLNTLPLDFRQQCRMDKTPFVKLCELLGEQEVFQNQSTCEQTPVCLQIVCALERLGKYGNGASLGSLKRAYGIRQGTTSLFTARVITALNDQAAEMITWPSHEQKARIKADLVDDDFFCCIGCIDGTTFPLAQCGKTYFDHKYRYSVNDQVICDHRRRIVGLFVGLPGSCADITCYGQIDIRKNPRVNSGEAEYLLADSGYPITTTIVPVIKGQEARQEANIRFNMCVSHTRVVNENCIGTLKTRILSLREIRTQIKGEIVTQDMERLCDWVIDCAVLHNLLLIRDDCWDACDDEVDEGELDQGRQVAEGE</sequence>
<keyword evidence="4" id="KW-0540">Nuclease</keyword>
<comment type="cofactor">
    <cofactor evidence="1">
        <name>a divalent metal cation</name>
        <dbReference type="ChEBI" id="CHEBI:60240"/>
    </cofactor>
</comment>
<organism evidence="9 10">
    <name type="scientific">Hyaloperonospora arabidopsidis (strain Emoy2)</name>
    <name type="common">Downy mildew agent</name>
    <name type="synonym">Peronospora arabidopsidis</name>
    <dbReference type="NCBI Taxonomy" id="559515"/>
    <lineage>
        <taxon>Eukaryota</taxon>
        <taxon>Sar</taxon>
        <taxon>Stramenopiles</taxon>
        <taxon>Oomycota</taxon>
        <taxon>Peronosporomycetes</taxon>
        <taxon>Peronosporales</taxon>
        <taxon>Peronosporaceae</taxon>
        <taxon>Hyaloperonospora</taxon>
    </lineage>
</organism>
<dbReference type="HOGENOM" id="CLU_018552_2_0_1"/>
<evidence type="ECO:0000259" key="8">
    <source>
        <dbReference type="Pfam" id="PF13359"/>
    </source>
</evidence>
<dbReference type="Proteomes" id="UP000011713">
    <property type="component" value="Unassembled WGS sequence"/>
</dbReference>
<dbReference type="GO" id="GO:0004518">
    <property type="term" value="F:nuclease activity"/>
    <property type="evidence" value="ECO:0007669"/>
    <property type="project" value="UniProtKB-KW"/>
</dbReference>
<name>M4B2B0_HYAAE</name>
<keyword evidence="5" id="KW-0479">Metal-binding</keyword>
<evidence type="ECO:0000256" key="5">
    <source>
        <dbReference type="ARBA" id="ARBA00022723"/>
    </source>
</evidence>
<proteinExistence type="inferred from homology"/>
<dbReference type="EnsemblProtists" id="HpaT800408">
    <property type="protein sequence ID" value="HpaP800408"/>
    <property type="gene ID" value="HpaG800408"/>
</dbReference>
<protein>
    <recommendedName>
        <fullName evidence="8">DDE Tnp4 domain-containing protein</fullName>
    </recommendedName>
</protein>
<keyword evidence="10" id="KW-1185">Reference proteome</keyword>
<evidence type="ECO:0000256" key="7">
    <source>
        <dbReference type="ARBA" id="ARBA00023242"/>
    </source>
</evidence>
<evidence type="ECO:0000256" key="2">
    <source>
        <dbReference type="ARBA" id="ARBA00004123"/>
    </source>
</evidence>
<dbReference type="GO" id="GO:0005634">
    <property type="term" value="C:nucleus"/>
    <property type="evidence" value="ECO:0007669"/>
    <property type="project" value="UniProtKB-SubCell"/>
</dbReference>
<dbReference type="VEuPathDB" id="FungiDB:HpaG800408"/>
<evidence type="ECO:0000256" key="1">
    <source>
        <dbReference type="ARBA" id="ARBA00001968"/>
    </source>
</evidence>
<evidence type="ECO:0000256" key="4">
    <source>
        <dbReference type="ARBA" id="ARBA00022722"/>
    </source>
</evidence>
<reference evidence="9" key="2">
    <citation type="submission" date="2015-06" db="UniProtKB">
        <authorList>
            <consortium name="EnsemblProtists"/>
        </authorList>
    </citation>
    <scope>IDENTIFICATION</scope>
    <source>
        <strain evidence="9">Emoy2</strain>
    </source>
</reference>
<dbReference type="AlphaFoldDB" id="M4B2B0"/>
<dbReference type="PANTHER" id="PTHR22930">
    <property type="match status" value="1"/>
</dbReference>
<accession>M4B2B0</accession>
<evidence type="ECO:0000313" key="10">
    <source>
        <dbReference type="Proteomes" id="UP000011713"/>
    </source>
</evidence>
<keyword evidence="6" id="KW-0378">Hydrolase</keyword>
<dbReference type="InParanoid" id="M4B2B0"/>
<comment type="subcellular location">
    <subcellularLocation>
        <location evidence="2">Nucleus</location>
    </subcellularLocation>
</comment>
<keyword evidence="7" id="KW-0539">Nucleus</keyword>
<dbReference type="eggNOG" id="KOG4585">
    <property type="taxonomic scope" value="Eukaryota"/>
</dbReference>
<dbReference type="PANTHER" id="PTHR22930:SF85">
    <property type="entry name" value="GH03217P-RELATED"/>
    <property type="match status" value="1"/>
</dbReference>
<dbReference type="OMA" id="LEWYGAY"/>
<evidence type="ECO:0000256" key="6">
    <source>
        <dbReference type="ARBA" id="ARBA00022801"/>
    </source>
</evidence>
<dbReference type="GO" id="GO:0016787">
    <property type="term" value="F:hydrolase activity"/>
    <property type="evidence" value="ECO:0007669"/>
    <property type="project" value="UniProtKB-KW"/>
</dbReference>
<comment type="similarity">
    <text evidence="3">Belongs to the HARBI1 family.</text>
</comment>
<dbReference type="EMBL" id="JH597777">
    <property type="status" value="NOT_ANNOTATED_CDS"/>
    <property type="molecule type" value="Genomic_DNA"/>
</dbReference>
<evidence type="ECO:0000256" key="3">
    <source>
        <dbReference type="ARBA" id="ARBA00006958"/>
    </source>
</evidence>
<dbReference type="InterPro" id="IPR045249">
    <property type="entry name" value="HARBI1-like"/>
</dbReference>
<dbReference type="STRING" id="559515.M4B2B0"/>